<dbReference type="EMBL" id="KF787094">
    <property type="protein sequence ID" value="AHC56532.1"/>
    <property type="molecule type" value="Genomic_DNA"/>
</dbReference>
<reference evidence="1 2" key="1">
    <citation type="journal article" date="2014" name="Virol. J.">
        <title>First genome sequences of Achromobacter phages reveal new members of the N4 family.</title>
        <authorList>
            <person name="Wittmann J."/>
            <person name="Dreiseikelmann B."/>
            <person name="Rohde M."/>
            <person name="Meier-Kolthoff J.P."/>
            <person name="Bunk B."/>
            <person name="Rohde C."/>
        </authorList>
    </citation>
    <scope>NUCLEOTIDE SEQUENCE [LARGE SCALE GENOMIC DNA]</scope>
</reference>
<evidence type="ECO:0000313" key="1">
    <source>
        <dbReference type="EMBL" id="AHC56532.1"/>
    </source>
</evidence>
<accession>V9SJ53</accession>
<gene>
    <name evidence="1" type="ORF">JJJA_0016</name>
</gene>
<dbReference type="Proteomes" id="UP000018886">
    <property type="component" value="Segment"/>
</dbReference>
<proteinExistence type="predicted"/>
<sequence>MQSKICVKCGVDRPLDEFTRAKPSMNFSESHKTHHTYCKQCNAAYAREWRKAHPAYRGSGTISKVPVEDRLLMSAIRQRLTDAKVRCKKLRKPSPTVTADYLYELYKKQERKCALSGVILNLKKAHPLCLSLDQIDPNLGYVHDNVQWLAWCINRAKGDLSLNDFYSMCETILHQKVQRLSKSSES</sequence>
<organism evidence="1 2">
    <name type="scientific">Achromobacter phage JWDelta</name>
    <dbReference type="NCBI Taxonomy" id="1416008"/>
    <lineage>
        <taxon>Viruses</taxon>
        <taxon>Duplodnaviria</taxon>
        <taxon>Heunggongvirae</taxon>
        <taxon>Uroviricota</taxon>
        <taxon>Caudoviricetes</taxon>
        <taxon>Schitoviridae</taxon>
        <taxon>Rothmandenesvirinae</taxon>
        <taxon>Jwalphavirus</taxon>
        <taxon>Jwalphavirus jwalpha</taxon>
    </lineage>
</organism>
<name>V9SJ53_9CAUD</name>
<evidence type="ECO:0000313" key="2">
    <source>
        <dbReference type="Proteomes" id="UP000018886"/>
    </source>
</evidence>
<dbReference type="Gene3D" id="3.30.40.220">
    <property type="match status" value="1"/>
</dbReference>
<protein>
    <submittedName>
        <fullName evidence="1">Uncharacterized protein</fullName>
    </submittedName>
</protein>